<gene>
    <name evidence="2" type="ORF">D9756_010585</name>
</gene>
<dbReference type="OrthoDB" id="3238622at2759"/>
<organism evidence="2 3">
    <name type="scientific">Leucocoprinus leucothites</name>
    <dbReference type="NCBI Taxonomy" id="201217"/>
    <lineage>
        <taxon>Eukaryota</taxon>
        <taxon>Fungi</taxon>
        <taxon>Dikarya</taxon>
        <taxon>Basidiomycota</taxon>
        <taxon>Agaricomycotina</taxon>
        <taxon>Agaricomycetes</taxon>
        <taxon>Agaricomycetidae</taxon>
        <taxon>Agaricales</taxon>
        <taxon>Agaricineae</taxon>
        <taxon>Agaricaceae</taxon>
        <taxon>Leucocoprinus</taxon>
    </lineage>
</organism>
<evidence type="ECO:0008006" key="4">
    <source>
        <dbReference type="Google" id="ProtNLM"/>
    </source>
</evidence>
<comment type="caution">
    <text evidence="2">The sequence shown here is derived from an EMBL/GenBank/DDBJ whole genome shotgun (WGS) entry which is preliminary data.</text>
</comment>
<name>A0A8H5CTK6_9AGAR</name>
<dbReference type="Proteomes" id="UP000559027">
    <property type="component" value="Unassembled WGS sequence"/>
</dbReference>
<dbReference type="EMBL" id="JAACJO010000029">
    <property type="protein sequence ID" value="KAF5346831.1"/>
    <property type="molecule type" value="Genomic_DNA"/>
</dbReference>
<feature type="region of interest" description="Disordered" evidence="1">
    <location>
        <begin position="1"/>
        <end position="22"/>
    </location>
</feature>
<protein>
    <recommendedName>
        <fullName evidence="4">BTB domain-containing protein</fullName>
    </recommendedName>
</protein>
<accession>A0A8H5CTK6</accession>
<reference evidence="2 3" key="1">
    <citation type="journal article" date="2020" name="ISME J.">
        <title>Uncovering the hidden diversity of litter-decomposition mechanisms in mushroom-forming fungi.</title>
        <authorList>
            <person name="Floudas D."/>
            <person name="Bentzer J."/>
            <person name="Ahren D."/>
            <person name="Johansson T."/>
            <person name="Persson P."/>
            <person name="Tunlid A."/>
        </authorList>
    </citation>
    <scope>NUCLEOTIDE SEQUENCE [LARGE SCALE GENOMIC DNA]</scope>
    <source>
        <strain evidence="2 3">CBS 146.42</strain>
    </source>
</reference>
<sequence>MPIPPEVEEAKPQFHPSFDDEDADTVLSSNDHMLFRLPRVTLRKSSGHFRNIFDSPKGKDSEPPEYKIPFPTIPLERVLCLISGLPVPIEKLSFSEIDAMVDVMQYLDTPGPLSTIRVSVTR</sequence>
<proteinExistence type="predicted"/>
<evidence type="ECO:0000313" key="3">
    <source>
        <dbReference type="Proteomes" id="UP000559027"/>
    </source>
</evidence>
<evidence type="ECO:0000313" key="2">
    <source>
        <dbReference type="EMBL" id="KAF5346831.1"/>
    </source>
</evidence>
<keyword evidence="3" id="KW-1185">Reference proteome</keyword>
<dbReference type="AlphaFoldDB" id="A0A8H5CTK6"/>
<evidence type="ECO:0000256" key="1">
    <source>
        <dbReference type="SAM" id="MobiDB-lite"/>
    </source>
</evidence>